<dbReference type="InParanoid" id="A0A3P8UD37"/>
<dbReference type="STRING" id="244447.ENSCSEP00000001138"/>
<keyword evidence="1" id="KW-0732">Signal</keyword>
<keyword evidence="4" id="KW-1185">Reference proteome</keyword>
<dbReference type="InterPro" id="IPR009039">
    <property type="entry name" value="EAR"/>
</dbReference>
<dbReference type="PANTHER" id="PTHR15261:SF5">
    <property type="entry name" value="THROMBOSPONDIN-TYPE LAMININ G DOMAIN AND EAR REPEAT-CONTAINING PROTEIN"/>
    <property type="match status" value="1"/>
</dbReference>
<keyword evidence="2" id="KW-0677">Repeat</keyword>
<dbReference type="GO" id="GO:0007165">
    <property type="term" value="P:signal transduction"/>
    <property type="evidence" value="ECO:0007669"/>
    <property type="project" value="TreeGrafter"/>
</dbReference>
<dbReference type="Proteomes" id="UP000265120">
    <property type="component" value="Chromosome 16"/>
</dbReference>
<evidence type="ECO:0000313" key="3">
    <source>
        <dbReference type="Ensembl" id="ENSCSEP00000001138.1"/>
    </source>
</evidence>
<reference evidence="3" key="2">
    <citation type="submission" date="2025-08" db="UniProtKB">
        <authorList>
            <consortium name="Ensembl"/>
        </authorList>
    </citation>
    <scope>IDENTIFICATION</scope>
</reference>
<evidence type="ECO:0000256" key="2">
    <source>
        <dbReference type="ARBA" id="ARBA00022737"/>
    </source>
</evidence>
<dbReference type="OMA" id="HYLAYAN"/>
<sequence>EQGQLWLNSQKKGLFICDGQSWRVLERLDYVEDFQDIYTSSETFDVEVFFIPSEGLFMAAANKDSLSGSGVYKWTNGSFQLYQNISTQEARAWKHFTIDEKIFLVVANSRGAEHELSIIYKWNQRRKKFFRYQTLETHGALDWEAFQIYNHSFLVVANHRRDSNHNIYSVIYWWNPQSKVFEVNQTLSTSGAYDWEFFTVGPYHFLVVANTFDGQSTTISSTIYVWMDGYFQTFQNIPTIGATDWETFKIDNRFFLVVANSQKISDLGPSSYSINSTVYELSTLTNSFIRFQEILTHSAVDWEFFTVGDERFLVVANSYDGSSYSLTSVIYRWQGYEGFVPVHNLPTFGCRDWEHFSTDQNSFLIYSSATSRLSKVFKLKTY</sequence>
<dbReference type="PANTHER" id="PTHR15261">
    <property type="entry name" value="THROMBOSPONDIN-TYPE LAMININ G DOMAIN AND EAR REPEAT-CONTAINING"/>
    <property type="match status" value="1"/>
</dbReference>
<dbReference type="GO" id="GO:0060349">
    <property type="term" value="P:bone morphogenesis"/>
    <property type="evidence" value="ECO:0007669"/>
    <property type="project" value="Ensembl"/>
</dbReference>
<dbReference type="PROSITE" id="PS50912">
    <property type="entry name" value="EAR"/>
    <property type="match status" value="7"/>
</dbReference>
<dbReference type="Ensembl" id="ENSCSET00000001166.1">
    <property type="protein sequence ID" value="ENSCSEP00000001138.1"/>
    <property type="gene ID" value="ENSCSEG00000000791.1"/>
</dbReference>
<evidence type="ECO:0000313" key="4">
    <source>
        <dbReference type="Proteomes" id="UP000265120"/>
    </source>
</evidence>
<dbReference type="AlphaFoldDB" id="A0A3P8UD37"/>
<protein>
    <submittedName>
        <fullName evidence="3">Thrombospondin type laminin G domain and EAR repeats</fullName>
    </submittedName>
</protein>
<reference evidence="3" key="3">
    <citation type="submission" date="2025-09" db="UniProtKB">
        <authorList>
            <consortium name="Ensembl"/>
        </authorList>
    </citation>
    <scope>IDENTIFICATION</scope>
</reference>
<accession>A0A3P8UD37</accession>
<name>A0A3P8UD37_CYNSE</name>
<organism evidence="3 4">
    <name type="scientific">Cynoglossus semilaevis</name>
    <name type="common">Tongue sole</name>
    <dbReference type="NCBI Taxonomy" id="244447"/>
    <lineage>
        <taxon>Eukaryota</taxon>
        <taxon>Metazoa</taxon>
        <taxon>Chordata</taxon>
        <taxon>Craniata</taxon>
        <taxon>Vertebrata</taxon>
        <taxon>Euteleostomi</taxon>
        <taxon>Actinopterygii</taxon>
        <taxon>Neopterygii</taxon>
        <taxon>Teleostei</taxon>
        <taxon>Neoteleostei</taxon>
        <taxon>Acanthomorphata</taxon>
        <taxon>Carangaria</taxon>
        <taxon>Pleuronectiformes</taxon>
        <taxon>Pleuronectoidei</taxon>
        <taxon>Cynoglossidae</taxon>
        <taxon>Cynoglossinae</taxon>
        <taxon>Cynoglossus</taxon>
    </lineage>
</organism>
<dbReference type="InterPro" id="IPR005492">
    <property type="entry name" value="EPTP"/>
</dbReference>
<evidence type="ECO:0000256" key="1">
    <source>
        <dbReference type="ARBA" id="ARBA00022729"/>
    </source>
</evidence>
<dbReference type="GO" id="GO:0042481">
    <property type="term" value="P:regulation of odontogenesis"/>
    <property type="evidence" value="ECO:0007669"/>
    <property type="project" value="Ensembl"/>
</dbReference>
<proteinExistence type="predicted"/>
<dbReference type="GeneTree" id="ENSGT00510000047718"/>
<dbReference type="Pfam" id="PF03736">
    <property type="entry name" value="EPTP"/>
    <property type="match status" value="6"/>
</dbReference>
<reference evidence="3 4" key="1">
    <citation type="journal article" date="2014" name="Nat. Genet.">
        <title>Whole-genome sequence of a flatfish provides insights into ZW sex chromosome evolution and adaptation to a benthic lifestyle.</title>
        <authorList>
            <person name="Chen S."/>
            <person name="Zhang G."/>
            <person name="Shao C."/>
            <person name="Huang Q."/>
            <person name="Liu G."/>
            <person name="Zhang P."/>
            <person name="Song W."/>
            <person name="An N."/>
            <person name="Chalopin D."/>
            <person name="Volff J.N."/>
            <person name="Hong Y."/>
            <person name="Li Q."/>
            <person name="Sha Z."/>
            <person name="Zhou H."/>
            <person name="Xie M."/>
            <person name="Yu Q."/>
            <person name="Liu Y."/>
            <person name="Xiang H."/>
            <person name="Wang N."/>
            <person name="Wu K."/>
            <person name="Yang C."/>
            <person name="Zhou Q."/>
            <person name="Liao X."/>
            <person name="Yang L."/>
            <person name="Hu Q."/>
            <person name="Zhang J."/>
            <person name="Meng L."/>
            <person name="Jin L."/>
            <person name="Tian Y."/>
            <person name="Lian J."/>
            <person name="Yang J."/>
            <person name="Miao G."/>
            <person name="Liu S."/>
            <person name="Liang Z."/>
            <person name="Yan F."/>
            <person name="Li Y."/>
            <person name="Sun B."/>
            <person name="Zhang H."/>
            <person name="Zhang J."/>
            <person name="Zhu Y."/>
            <person name="Du M."/>
            <person name="Zhao Y."/>
            <person name="Schartl M."/>
            <person name="Tang Q."/>
            <person name="Wang J."/>
        </authorList>
    </citation>
    <scope>NUCLEOTIDE SEQUENCE</scope>
</reference>